<evidence type="ECO:0000256" key="2">
    <source>
        <dbReference type="ARBA" id="ARBA00022723"/>
    </source>
</evidence>
<dbReference type="Proteomes" id="UP000600449">
    <property type="component" value="Unassembled WGS sequence"/>
</dbReference>
<evidence type="ECO:0000259" key="6">
    <source>
        <dbReference type="PROSITE" id="PS51007"/>
    </source>
</evidence>
<feature type="domain" description="Cytochrome c" evidence="6">
    <location>
        <begin position="37"/>
        <end position="118"/>
    </location>
</feature>
<evidence type="ECO:0000256" key="4">
    <source>
        <dbReference type="PROSITE-ProRule" id="PRU00433"/>
    </source>
</evidence>
<dbReference type="InterPro" id="IPR009056">
    <property type="entry name" value="Cyt_c-like_dom"/>
</dbReference>
<keyword evidence="8" id="KW-1185">Reference proteome</keyword>
<dbReference type="InterPro" id="IPR036909">
    <property type="entry name" value="Cyt_c-like_dom_sf"/>
</dbReference>
<feature type="signal peptide" evidence="5">
    <location>
        <begin position="1"/>
        <end position="37"/>
    </location>
</feature>
<sequence length="126" mass="13422">MREISPVSPLRRRHAPVAALAAAALVVSFFPASPAAADSLVGDPEYGAFLAGECVTCHQESGDFDGIPPIVGWPVESFVLVMRQYQDGTRENPVMRTIAGRYSDEELAALAAYFATLGPGAIENTR</sequence>
<evidence type="ECO:0000256" key="1">
    <source>
        <dbReference type="ARBA" id="ARBA00022617"/>
    </source>
</evidence>
<comment type="caution">
    <text evidence="7">The sequence shown here is derived from an EMBL/GenBank/DDBJ whole genome shotgun (WGS) entry which is preliminary data.</text>
</comment>
<evidence type="ECO:0000313" key="7">
    <source>
        <dbReference type="EMBL" id="GGK44525.1"/>
    </source>
</evidence>
<evidence type="ECO:0000256" key="5">
    <source>
        <dbReference type="SAM" id="SignalP"/>
    </source>
</evidence>
<keyword evidence="3 4" id="KW-0408">Iron</keyword>
<feature type="chain" id="PRO_5036881186" description="Cytochrome c domain-containing protein" evidence="5">
    <location>
        <begin position="38"/>
        <end position="126"/>
    </location>
</feature>
<dbReference type="GO" id="GO:0046872">
    <property type="term" value="F:metal ion binding"/>
    <property type="evidence" value="ECO:0007669"/>
    <property type="project" value="UniProtKB-KW"/>
</dbReference>
<keyword evidence="2 4" id="KW-0479">Metal-binding</keyword>
<dbReference type="AlphaFoldDB" id="A0A917QE76"/>
<dbReference type="PROSITE" id="PS51007">
    <property type="entry name" value="CYTC"/>
    <property type="match status" value="1"/>
</dbReference>
<keyword evidence="5" id="KW-0732">Signal</keyword>
<evidence type="ECO:0000313" key="8">
    <source>
        <dbReference type="Proteomes" id="UP000600449"/>
    </source>
</evidence>
<dbReference type="Gene3D" id="1.10.760.10">
    <property type="entry name" value="Cytochrome c-like domain"/>
    <property type="match status" value="1"/>
</dbReference>
<dbReference type="EMBL" id="BMMF01000011">
    <property type="protein sequence ID" value="GGK44525.1"/>
    <property type="molecule type" value="Genomic_DNA"/>
</dbReference>
<reference evidence="7 8" key="1">
    <citation type="journal article" date="2014" name="Int. J. Syst. Evol. Microbiol.">
        <title>Complete genome sequence of Corynebacterium casei LMG S-19264T (=DSM 44701T), isolated from a smear-ripened cheese.</title>
        <authorList>
            <consortium name="US DOE Joint Genome Institute (JGI-PGF)"/>
            <person name="Walter F."/>
            <person name="Albersmeier A."/>
            <person name="Kalinowski J."/>
            <person name="Ruckert C."/>
        </authorList>
    </citation>
    <scope>NUCLEOTIDE SEQUENCE [LARGE SCALE GENOMIC DNA]</scope>
    <source>
        <strain evidence="7 8">CGMCC 1.9161</strain>
    </source>
</reference>
<keyword evidence="1 4" id="KW-0349">Heme</keyword>
<dbReference type="RefSeq" id="WP_188914517.1">
    <property type="nucleotide sequence ID" value="NZ_BMMF01000011.1"/>
</dbReference>
<organism evidence="7 8">
    <name type="scientific">Salinarimonas ramus</name>
    <dbReference type="NCBI Taxonomy" id="690164"/>
    <lineage>
        <taxon>Bacteria</taxon>
        <taxon>Pseudomonadati</taxon>
        <taxon>Pseudomonadota</taxon>
        <taxon>Alphaproteobacteria</taxon>
        <taxon>Hyphomicrobiales</taxon>
        <taxon>Salinarimonadaceae</taxon>
        <taxon>Salinarimonas</taxon>
    </lineage>
</organism>
<protein>
    <recommendedName>
        <fullName evidence="6">Cytochrome c domain-containing protein</fullName>
    </recommendedName>
</protein>
<name>A0A917QE76_9HYPH</name>
<evidence type="ECO:0000256" key="3">
    <source>
        <dbReference type="ARBA" id="ARBA00023004"/>
    </source>
</evidence>
<gene>
    <name evidence="7" type="ORF">GCM10011322_34620</name>
</gene>
<proteinExistence type="predicted"/>
<dbReference type="GO" id="GO:0009055">
    <property type="term" value="F:electron transfer activity"/>
    <property type="evidence" value="ECO:0007669"/>
    <property type="project" value="InterPro"/>
</dbReference>
<dbReference type="GO" id="GO:0020037">
    <property type="term" value="F:heme binding"/>
    <property type="evidence" value="ECO:0007669"/>
    <property type="project" value="InterPro"/>
</dbReference>
<dbReference type="SUPFAM" id="SSF46626">
    <property type="entry name" value="Cytochrome c"/>
    <property type="match status" value="1"/>
</dbReference>
<accession>A0A917QE76</accession>